<sequence>MTHVGRLIEIELHRQGLSVTWFAEQLCCARTNVYKIFGKSSIDTELLLRISDILQYDFFQCYSACLKNKKEMM</sequence>
<protein>
    <submittedName>
        <fullName evidence="2">XRE family transcriptional regulator</fullName>
    </submittedName>
</protein>
<evidence type="ECO:0000313" key="4">
    <source>
        <dbReference type="Proteomes" id="UP000460317"/>
    </source>
</evidence>
<dbReference type="Gene3D" id="1.10.260.40">
    <property type="entry name" value="lambda repressor-like DNA-binding domains"/>
    <property type="match status" value="1"/>
</dbReference>
<dbReference type="Proteomes" id="UP000460317">
    <property type="component" value="Unassembled WGS sequence"/>
</dbReference>
<comment type="caution">
    <text evidence="2">The sequence shown here is derived from an EMBL/GenBank/DDBJ whole genome shotgun (WGS) entry which is preliminary data.</text>
</comment>
<dbReference type="GO" id="GO:0003677">
    <property type="term" value="F:DNA binding"/>
    <property type="evidence" value="ECO:0007669"/>
    <property type="project" value="InterPro"/>
</dbReference>
<dbReference type="EMBL" id="QROV01000004">
    <property type="protein sequence ID" value="RHL62943.1"/>
    <property type="molecule type" value="Genomic_DNA"/>
</dbReference>
<dbReference type="InterPro" id="IPR010982">
    <property type="entry name" value="Lambda_DNA-bd_dom_sf"/>
</dbReference>
<dbReference type="Proteomes" id="UP000283616">
    <property type="component" value="Unassembled WGS sequence"/>
</dbReference>
<reference evidence="2 3" key="1">
    <citation type="submission" date="2018-08" db="EMBL/GenBank/DDBJ databases">
        <title>A genome reference for cultivated species of the human gut microbiota.</title>
        <authorList>
            <person name="Zou Y."/>
            <person name="Xue W."/>
            <person name="Luo G."/>
        </authorList>
    </citation>
    <scope>NUCLEOTIDE SEQUENCE [LARGE SCALE GENOMIC DNA]</scope>
    <source>
        <strain evidence="2 3">AF37-12</strain>
    </source>
</reference>
<organism evidence="2 3">
    <name type="scientific">Bacteroides thetaiotaomicron</name>
    <dbReference type="NCBI Taxonomy" id="818"/>
    <lineage>
        <taxon>Bacteria</taxon>
        <taxon>Pseudomonadati</taxon>
        <taxon>Bacteroidota</taxon>
        <taxon>Bacteroidia</taxon>
        <taxon>Bacteroidales</taxon>
        <taxon>Bacteroidaceae</taxon>
        <taxon>Bacteroides</taxon>
    </lineage>
</organism>
<dbReference type="EMBL" id="WCSB01000016">
    <property type="protein sequence ID" value="KAB4450335.1"/>
    <property type="molecule type" value="Genomic_DNA"/>
</dbReference>
<name>A0A415M4P7_BACT4</name>
<reference evidence="1 4" key="2">
    <citation type="journal article" date="2019" name="Nat. Med.">
        <title>A library of human gut bacterial isolates paired with longitudinal multiomics data enables mechanistic microbiome research.</title>
        <authorList>
            <person name="Poyet M."/>
            <person name="Groussin M."/>
            <person name="Gibbons S.M."/>
            <person name="Avila-Pacheco J."/>
            <person name="Jiang X."/>
            <person name="Kearney S.M."/>
            <person name="Perrotta A.R."/>
            <person name="Berdy B."/>
            <person name="Zhao S."/>
            <person name="Lieberman T.D."/>
            <person name="Swanson P.K."/>
            <person name="Smith M."/>
            <person name="Roesemann S."/>
            <person name="Alexander J.E."/>
            <person name="Rich S.A."/>
            <person name="Livny J."/>
            <person name="Vlamakis H."/>
            <person name="Clish C."/>
            <person name="Bullock K."/>
            <person name="Deik A."/>
            <person name="Scott J."/>
            <person name="Pierce K.A."/>
            <person name="Xavier R.J."/>
            <person name="Alm E.J."/>
        </authorList>
    </citation>
    <scope>NUCLEOTIDE SEQUENCE [LARGE SCALE GENOMIC DNA]</scope>
    <source>
        <strain evidence="1 4">BIOML-A165</strain>
    </source>
</reference>
<evidence type="ECO:0000313" key="1">
    <source>
        <dbReference type="EMBL" id="KAB4450335.1"/>
    </source>
</evidence>
<gene>
    <name evidence="2" type="ORF">DW011_04635</name>
    <name evidence="1" type="ORF">GAN93_16830</name>
</gene>
<dbReference type="SUPFAM" id="SSF47413">
    <property type="entry name" value="lambda repressor-like DNA-binding domains"/>
    <property type="match status" value="1"/>
</dbReference>
<dbReference type="AlphaFoldDB" id="A0A415M4P7"/>
<evidence type="ECO:0000313" key="3">
    <source>
        <dbReference type="Proteomes" id="UP000283616"/>
    </source>
</evidence>
<evidence type="ECO:0000313" key="2">
    <source>
        <dbReference type="EMBL" id="RHL62943.1"/>
    </source>
</evidence>
<proteinExistence type="predicted"/>
<accession>A0A415M4P7</accession>